<name>A0A2S4JX89_9SPIO</name>
<evidence type="ECO:0000313" key="3">
    <source>
        <dbReference type="Proteomes" id="UP000237350"/>
    </source>
</evidence>
<organism evidence="2 3">
    <name type="scientific">Alkalispirochaeta sphaeroplastigenens</name>
    <dbReference type="NCBI Taxonomy" id="1187066"/>
    <lineage>
        <taxon>Bacteria</taxon>
        <taxon>Pseudomonadati</taxon>
        <taxon>Spirochaetota</taxon>
        <taxon>Spirochaetia</taxon>
        <taxon>Spirochaetales</taxon>
        <taxon>Spirochaetaceae</taxon>
        <taxon>Alkalispirochaeta</taxon>
    </lineage>
</organism>
<sequence length="332" mass="34940">MKRKGIVALFAGALALAAMPVSADTIDNLDTFKGAFEDFSKEFAKSLPMNSTIGLNWSDAYIGQILPLPSVGVGITTGFTTIPLKVLEDLVDDLGLDSGSALGDIPSMGVPLPGYAFDARIGGILFPFDVGIKFGTIPDTKIGDVEVGYTNVGVDLRYAVLSGGWVMPKVSVGVGYNYLSGSVKAPLGLGDVEIGSVQYEGGEKALRLKDPDIDFDWEAHVFDVKIQVSKQFFVIEPHLGMGASYGRASTNAGFDGDITVDGASVNLDNLESISGVDIDKDSIGISKDVTPFSTRIFGGASLNLPFMRFDLSAMYNLTTGAVGGTLGARIQL</sequence>
<dbReference type="Pfam" id="PF20230">
    <property type="entry name" value="DUF6588"/>
    <property type="match status" value="1"/>
</dbReference>
<feature type="signal peptide" evidence="1">
    <location>
        <begin position="1"/>
        <end position="23"/>
    </location>
</feature>
<protein>
    <submittedName>
        <fullName evidence="2">Uncharacterized protein</fullName>
    </submittedName>
</protein>
<proteinExistence type="predicted"/>
<keyword evidence="1" id="KW-0732">Signal</keyword>
<dbReference type="EMBL" id="LPWH01000049">
    <property type="protein sequence ID" value="POR04147.1"/>
    <property type="molecule type" value="Genomic_DNA"/>
</dbReference>
<dbReference type="RefSeq" id="WP_103679600.1">
    <property type="nucleotide sequence ID" value="NZ_LPWH01000049.1"/>
</dbReference>
<gene>
    <name evidence="2" type="ORF">AU468_04010</name>
</gene>
<dbReference type="AlphaFoldDB" id="A0A2S4JX89"/>
<dbReference type="OrthoDB" id="357745at2"/>
<evidence type="ECO:0000313" key="2">
    <source>
        <dbReference type="EMBL" id="POR04147.1"/>
    </source>
</evidence>
<accession>A0A2S4JX89</accession>
<evidence type="ECO:0000256" key="1">
    <source>
        <dbReference type="SAM" id="SignalP"/>
    </source>
</evidence>
<reference evidence="3" key="1">
    <citation type="submission" date="2015-12" db="EMBL/GenBank/DDBJ databases">
        <authorList>
            <person name="Lodha T.D."/>
            <person name="Chintalapati S."/>
            <person name="Chintalapati V.R."/>
            <person name="Sravanthi T."/>
        </authorList>
    </citation>
    <scope>NUCLEOTIDE SEQUENCE [LARGE SCALE GENOMIC DNA]</scope>
    <source>
        <strain evidence="3">JC133</strain>
    </source>
</reference>
<dbReference type="InterPro" id="IPR046495">
    <property type="entry name" value="DUF6588"/>
</dbReference>
<dbReference type="Proteomes" id="UP000237350">
    <property type="component" value="Unassembled WGS sequence"/>
</dbReference>
<keyword evidence="3" id="KW-1185">Reference proteome</keyword>
<feature type="chain" id="PRO_5015548556" evidence="1">
    <location>
        <begin position="24"/>
        <end position="332"/>
    </location>
</feature>
<comment type="caution">
    <text evidence="2">The sequence shown here is derived from an EMBL/GenBank/DDBJ whole genome shotgun (WGS) entry which is preliminary data.</text>
</comment>